<dbReference type="EMBL" id="GBRH01206573">
    <property type="protein sequence ID" value="JAD91322.1"/>
    <property type="molecule type" value="Transcribed_RNA"/>
</dbReference>
<name>A0A0A9E5R0_ARUDO</name>
<evidence type="ECO:0000313" key="1">
    <source>
        <dbReference type="EMBL" id="JAD91322.1"/>
    </source>
</evidence>
<proteinExistence type="predicted"/>
<reference evidence="1" key="2">
    <citation type="journal article" date="2015" name="Data Brief">
        <title>Shoot transcriptome of the giant reed, Arundo donax.</title>
        <authorList>
            <person name="Barrero R.A."/>
            <person name="Guerrero F.D."/>
            <person name="Moolhuijzen P."/>
            <person name="Goolsby J.A."/>
            <person name="Tidwell J."/>
            <person name="Bellgard S.E."/>
            <person name="Bellgard M.I."/>
        </authorList>
    </citation>
    <scope>NUCLEOTIDE SEQUENCE</scope>
    <source>
        <tissue evidence="1">Shoot tissue taken approximately 20 cm above the soil surface</tissue>
    </source>
</reference>
<protein>
    <submittedName>
        <fullName evidence="1">Uncharacterized protein</fullName>
    </submittedName>
</protein>
<organism evidence="1">
    <name type="scientific">Arundo donax</name>
    <name type="common">Giant reed</name>
    <name type="synonym">Donax arundinaceus</name>
    <dbReference type="NCBI Taxonomy" id="35708"/>
    <lineage>
        <taxon>Eukaryota</taxon>
        <taxon>Viridiplantae</taxon>
        <taxon>Streptophyta</taxon>
        <taxon>Embryophyta</taxon>
        <taxon>Tracheophyta</taxon>
        <taxon>Spermatophyta</taxon>
        <taxon>Magnoliopsida</taxon>
        <taxon>Liliopsida</taxon>
        <taxon>Poales</taxon>
        <taxon>Poaceae</taxon>
        <taxon>PACMAD clade</taxon>
        <taxon>Arundinoideae</taxon>
        <taxon>Arundineae</taxon>
        <taxon>Arundo</taxon>
    </lineage>
</organism>
<sequence>MVIHHSVSSRLPTLVIALRYDSVFSDPKWSCSIFSWLCIQQEYMVTCFTEWFTAMYRGVDLQNTYPLALSQLVVIFYLIY</sequence>
<accession>A0A0A9E5R0</accession>
<reference evidence="1" key="1">
    <citation type="submission" date="2014-09" db="EMBL/GenBank/DDBJ databases">
        <authorList>
            <person name="Magalhaes I.L.F."/>
            <person name="Oliveira U."/>
            <person name="Santos F.R."/>
            <person name="Vidigal T.H.D.A."/>
            <person name="Brescovit A.D."/>
            <person name="Santos A.J."/>
        </authorList>
    </citation>
    <scope>NUCLEOTIDE SEQUENCE</scope>
    <source>
        <tissue evidence="1">Shoot tissue taken approximately 20 cm above the soil surface</tissue>
    </source>
</reference>
<dbReference type="AlphaFoldDB" id="A0A0A9E5R0"/>